<comment type="caution">
    <text evidence="2">The sequence shown here is derived from an EMBL/GenBank/DDBJ whole genome shotgun (WGS) entry which is preliminary data.</text>
</comment>
<feature type="non-terminal residue" evidence="2">
    <location>
        <position position="1"/>
    </location>
</feature>
<feature type="compositionally biased region" description="Acidic residues" evidence="1">
    <location>
        <begin position="57"/>
        <end position="67"/>
    </location>
</feature>
<feature type="region of interest" description="Disordered" evidence="1">
    <location>
        <begin position="1"/>
        <end position="85"/>
    </location>
</feature>
<reference evidence="2 3" key="1">
    <citation type="journal article" date="2018" name="Front. Plant Sci.">
        <title>Red Clover (Trifolium pratense) and Zigzag Clover (T. medium) - A Picture of Genomic Similarities and Differences.</title>
        <authorList>
            <person name="Dluhosova J."/>
            <person name="Istvanek J."/>
            <person name="Nedelnik J."/>
            <person name="Repkova J."/>
        </authorList>
    </citation>
    <scope>NUCLEOTIDE SEQUENCE [LARGE SCALE GENOMIC DNA]</scope>
    <source>
        <strain evidence="3">cv. 10/8</strain>
        <tissue evidence="2">Leaf</tissue>
    </source>
</reference>
<protein>
    <submittedName>
        <fullName evidence="2">TIR-NBS-LRR resistance protein</fullName>
    </submittedName>
</protein>
<gene>
    <name evidence="2" type="ORF">A2U01_0006987</name>
</gene>
<dbReference type="AlphaFoldDB" id="A0A392MG21"/>
<organism evidence="2 3">
    <name type="scientific">Trifolium medium</name>
    <dbReference type="NCBI Taxonomy" id="97028"/>
    <lineage>
        <taxon>Eukaryota</taxon>
        <taxon>Viridiplantae</taxon>
        <taxon>Streptophyta</taxon>
        <taxon>Embryophyta</taxon>
        <taxon>Tracheophyta</taxon>
        <taxon>Spermatophyta</taxon>
        <taxon>Magnoliopsida</taxon>
        <taxon>eudicotyledons</taxon>
        <taxon>Gunneridae</taxon>
        <taxon>Pentapetalae</taxon>
        <taxon>rosids</taxon>
        <taxon>fabids</taxon>
        <taxon>Fabales</taxon>
        <taxon>Fabaceae</taxon>
        <taxon>Papilionoideae</taxon>
        <taxon>50 kb inversion clade</taxon>
        <taxon>NPAAA clade</taxon>
        <taxon>Hologalegina</taxon>
        <taxon>IRL clade</taxon>
        <taxon>Trifolieae</taxon>
        <taxon>Trifolium</taxon>
    </lineage>
</organism>
<name>A0A392MG21_9FABA</name>
<dbReference type="Proteomes" id="UP000265520">
    <property type="component" value="Unassembled WGS sequence"/>
</dbReference>
<dbReference type="EMBL" id="LXQA010009788">
    <property type="protein sequence ID" value="MCH86133.1"/>
    <property type="molecule type" value="Genomic_DNA"/>
</dbReference>
<evidence type="ECO:0000313" key="2">
    <source>
        <dbReference type="EMBL" id="MCH86133.1"/>
    </source>
</evidence>
<proteinExistence type="predicted"/>
<feature type="compositionally biased region" description="Polar residues" evidence="1">
    <location>
        <begin position="20"/>
        <end position="40"/>
    </location>
</feature>
<feature type="compositionally biased region" description="Polar residues" evidence="1">
    <location>
        <begin position="73"/>
        <end position="85"/>
    </location>
</feature>
<sequence length="85" mass="9380">LSENNYDWQDNFDETKNPEETLNIQGGKNIVPDTNNLINEQEQENAPRMNLSKPEGEEGGSDVDPFAELESILSGSPESSPKATD</sequence>
<evidence type="ECO:0000313" key="3">
    <source>
        <dbReference type="Proteomes" id="UP000265520"/>
    </source>
</evidence>
<accession>A0A392MG21</accession>
<keyword evidence="3" id="KW-1185">Reference proteome</keyword>
<evidence type="ECO:0000256" key="1">
    <source>
        <dbReference type="SAM" id="MobiDB-lite"/>
    </source>
</evidence>